<proteinExistence type="predicted"/>
<organism evidence="1 2">
    <name type="scientific">Novosphingobium pentaromativorans</name>
    <dbReference type="NCBI Taxonomy" id="205844"/>
    <lineage>
        <taxon>Bacteria</taxon>
        <taxon>Pseudomonadati</taxon>
        <taxon>Pseudomonadota</taxon>
        <taxon>Alphaproteobacteria</taxon>
        <taxon>Sphingomonadales</taxon>
        <taxon>Sphingomonadaceae</taxon>
        <taxon>Novosphingobium</taxon>
    </lineage>
</organism>
<evidence type="ECO:0000313" key="2">
    <source>
        <dbReference type="Proteomes" id="UP000249082"/>
    </source>
</evidence>
<comment type="caution">
    <text evidence="1">The sequence shown here is derived from an EMBL/GenBank/DDBJ whole genome shotgun (WGS) entry which is preliminary data.</text>
</comment>
<dbReference type="Proteomes" id="UP000249082">
    <property type="component" value="Unassembled WGS sequence"/>
</dbReference>
<evidence type="ECO:0000313" key="1">
    <source>
        <dbReference type="EMBL" id="PZQ51835.1"/>
    </source>
</evidence>
<reference evidence="1 2" key="1">
    <citation type="submission" date="2017-08" db="EMBL/GenBank/DDBJ databases">
        <title>Infants hospitalized years apart are colonized by the same room-sourced microbial strains.</title>
        <authorList>
            <person name="Brooks B."/>
            <person name="Olm M.R."/>
            <person name="Firek B.A."/>
            <person name="Baker R."/>
            <person name="Thomas B.C."/>
            <person name="Morowitz M.J."/>
            <person name="Banfield J.F."/>
        </authorList>
    </citation>
    <scope>NUCLEOTIDE SEQUENCE [LARGE SCALE GENOMIC DNA]</scope>
    <source>
        <strain evidence="1">S2_005_002_R2_33</strain>
    </source>
</reference>
<dbReference type="EMBL" id="QFPX01000024">
    <property type="protein sequence ID" value="PZQ51835.1"/>
    <property type="molecule type" value="Genomic_DNA"/>
</dbReference>
<name>A0A2W5NM38_9SPHN</name>
<accession>A0A2W5NM38</accession>
<protein>
    <submittedName>
        <fullName evidence="1">Uncharacterized protein</fullName>
    </submittedName>
</protein>
<dbReference type="AlphaFoldDB" id="A0A2W5NM38"/>
<gene>
    <name evidence="1" type="ORF">DI555_20780</name>
</gene>
<sequence length="437" mass="48624">MPRSNAPLTKKKWRFAEPGMSDILELLGSAPVRATIERELPSLLAGELPQDGKGSERTRGLITELLSRIKTANQNPAALIVRLCTDADELADLSDDILCGRLVFPGNGLSLTQMRELIRRYLPSELSKDLRIDPAQFWNRLYNAQQNDPELLRLILRGDLGGALALASTPSHDAQANRLSIIRCSALLFYSMTARMRAALICRWATLPMTEAFGYDTKWQFEGRLLMENLIKPGKQISALPHLAASSKSADIFEGSFLERSQVLEMAKAIEKRLPLKRRQRTFDQIAKHAQHVSNNVRNLASVTPQTLSAERLGMSDFVEGRLGVSASHAAVLVSTMLLKAPDYIDQCIEAAQIGSSAPKADLPLHWRSSRRLTRTTQWLRLHGRTDRHARSYGNGDVNDKAGARMVDAACQLFTSQPPVSAFEHLRIDPAAWFQVQ</sequence>